<proteinExistence type="predicted"/>
<organism evidence="1">
    <name type="scientific">Arundo donax</name>
    <name type="common">Giant reed</name>
    <name type="synonym">Donax arundinaceus</name>
    <dbReference type="NCBI Taxonomy" id="35708"/>
    <lineage>
        <taxon>Eukaryota</taxon>
        <taxon>Viridiplantae</taxon>
        <taxon>Streptophyta</taxon>
        <taxon>Embryophyta</taxon>
        <taxon>Tracheophyta</taxon>
        <taxon>Spermatophyta</taxon>
        <taxon>Magnoliopsida</taxon>
        <taxon>Liliopsida</taxon>
        <taxon>Poales</taxon>
        <taxon>Poaceae</taxon>
        <taxon>PACMAD clade</taxon>
        <taxon>Arundinoideae</taxon>
        <taxon>Arundineae</taxon>
        <taxon>Arundo</taxon>
    </lineage>
</organism>
<accession>A0A0A9BW50</accession>
<name>A0A0A9BW50_ARUDO</name>
<reference evidence="1" key="2">
    <citation type="journal article" date="2015" name="Data Brief">
        <title>Shoot transcriptome of the giant reed, Arundo donax.</title>
        <authorList>
            <person name="Barrero R.A."/>
            <person name="Guerrero F.D."/>
            <person name="Moolhuijzen P."/>
            <person name="Goolsby J.A."/>
            <person name="Tidwell J."/>
            <person name="Bellgard S.E."/>
            <person name="Bellgard M.I."/>
        </authorList>
    </citation>
    <scope>NUCLEOTIDE SEQUENCE</scope>
    <source>
        <tissue evidence="1">Shoot tissue taken approximately 20 cm above the soil surface</tissue>
    </source>
</reference>
<sequence>MTTSPEDALKASLPARGRKTLSVAAREDCRVLTIDGNDGRSTPS</sequence>
<protein>
    <submittedName>
        <fullName evidence="1">Uncharacterized protein</fullName>
    </submittedName>
</protein>
<reference evidence="1" key="1">
    <citation type="submission" date="2014-09" db="EMBL/GenBank/DDBJ databases">
        <authorList>
            <person name="Magalhaes I.L.F."/>
            <person name="Oliveira U."/>
            <person name="Santos F.R."/>
            <person name="Vidigal T.H.D.A."/>
            <person name="Brescovit A.D."/>
            <person name="Santos A.J."/>
        </authorList>
    </citation>
    <scope>NUCLEOTIDE SEQUENCE</scope>
    <source>
        <tissue evidence="1">Shoot tissue taken approximately 20 cm above the soil surface</tissue>
    </source>
</reference>
<dbReference type="AlphaFoldDB" id="A0A0A9BW50"/>
<dbReference type="EMBL" id="GBRH01231462">
    <property type="protein sequence ID" value="JAD66433.1"/>
    <property type="molecule type" value="Transcribed_RNA"/>
</dbReference>
<evidence type="ECO:0000313" key="1">
    <source>
        <dbReference type="EMBL" id="JAD66433.1"/>
    </source>
</evidence>